<proteinExistence type="predicted"/>
<organism evidence="1 2">
    <name type="scientific">Winogradskyella endarachnes</name>
    <dbReference type="NCBI Taxonomy" id="2681965"/>
    <lineage>
        <taxon>Bacteria</taxon>
        <taxon>Pseudomonadati</taxon>
        <taxon>Bacteroidota</taxon>
        <taxon>Flavobacteriia</taxon>
        <taxon>Flavobacteriales</taxon>
        <taxon>Flavobacteriaceae</taxon>
        <taxon>Winogradskyella</taxon>
    </lineage>
</organism>
<comment type="caution">
    <text evidence="1">The sequence shown here is derived from an EMBL/GenBank/DDBJ whole genome shotgun (WGS) entry which is preliminary data.</text>
</comment>
<evidence type="ECO:0000313" key="2">
    <source>
        <dbReference type="Proteomes" id="UP000478208"/>
    </source>
</evidence>
<dbReference type="Proteomes" id="UP000478208">
    <property type="component" value="Unassembled WGS sequence"/>
</dbReference>
<dbReference type="RefSeq" id="WP_157362712.1">
    <property type="nucleotide sequence ID" value="NZ_WOWS01000002.1"/>
</dbReference>
<dbReference type="AlphaFoldDB" id="A0A6L6UA60"/>
<sequence length="124" mass="14062">MFKNVFLCFTLLVATFGYSQSQNNETLTKPSQTIITNVDIVVEVDSAADIEKTFKVEDIKKIIESSEKNETITFKIVCQGNQDSAEKDSKMTYKVEGNTNYPNEFLNLITNVRASAIKFYNNKI</sequence>
<dbReference type="EMBL" id="WOWS01000002">
    <property type="protein sequence ID" value="MUU77807.1"/>
    <property type="molecule type" value="Genomic_DNA"/>
</dbReference>
<keyword evidence="2" id="KW-1185">Reference proteome</keyword>
<accession>A0A6L6UA60</accession>
<protein>
    <submittedName>
        <fullName evidence="1">Uncharacterized protein</fullName>
    </submittedName>
</protein>
<evidence type="ECO:0000313" key="1">
    <source>
        <dbReference type="EMBL" id="MUU77807.1"/>
    </source>
</evidence>
<reference evidence="1 2" key="1">
    <citation type="submission" date="2019-12" db="EMBL/GenBank/DDBJ databases">
        <authorList>
            <person name="Li J."/>
        </authorList>
    </citation>
    <scope>NUCLEOTIDE SEQUENCE [LARGE SCALE GENOMIC DNA]</scope>
    <source>
        <strain evidence="1 2">HL2-2</strain>
    </source>
</reference>
<name>A0A6L6UA60_9FLAO</name>
<gene>
    <name evidence="1" type="ORF">GN138_05085</name>
</gene>